<sequence length="413" mass="43857">MKKLLAISTSLLSTAVMAAMPVNQPIGSSFTLSSAPNQRALDTSLHNPAAPFLMVNQDDDDNFRFGIVGPIGIGIEFGDVSDLEDQIEDIEDLIDNTTSSNATVNKNQANVILDQIGDSAYVKLSASLQVPLMPVIYRTDDGGAFVLDASISAVTKASLLADDVEVNTSSDGLTTDSSIYAQTATDLNIGFGYSRSLWENSHGMLVGGVKANLHQISLGRALAKLEDDDAFDEASDSISDDAVSSTNVGLDLGAVWVSHNYQVGLTFANINQPEFDSADIVTNTASDSYGITASDTYTMEMQTTIDAAISTSGKQLTLGMSYDANPVADAVGDEYQWAAASLSYYGDSHFLPGIRVGFRQNMAGSELSYASAGLTILKRLNLDVAVSLDTVEDEDGEETPRSLYFSLGYATAF</sequence>
<dbReference type="Proteomes" id="UP000054058">
    <property type="component" value="Unassembled WGS sequence"/>
</dbReference>
<comment type="caution">
    <text evidence="2">The sequence shown here is derived from an EMBL/GenBank/DDBJ whole genome shotgun (WGS) entry which is preliminary data.</text>
</comment>
<dbReference type="Pfam" id="PF13729">
    <property type="entry name" value="TraF_2"/>
    <property type="match status" value="1"/>
</dbReference>
<dbReference type="AlphaFoldDB" id="X7E3I4"/>
<dbReference type="InterPro" id="IPR032811">
    <property type="entry name" value="Put_conjugal_transfer"/>
</dbReference>
<dbReference type="OrthoDB" id="5610858at2"/>
<keyword evidence="1" id="KW-0732">Signal</keyword>
<proteinExistence type="predicted"/>
<feature type="chain" id="PRO_5004979321" description="Conjugal transfer protein TraF" evidence="1">
    <location>
        <begin position="19"/>
        <end position="413"/>
    </location>
</feature>
<gene>
    <name evidence="2" type="ORF">MUS1_13680</name>
</gene>
<feature type="signal peptide" evidence="1">
    <location>
        <begin position="1"/>
        <end position="18"/>
    </location>
</feature>
<evidence type="ECO:0008006" key="4">
    <source>
        <dbReference type="Google" id="ProtNLM"/>
    </source>
</evidence>
<name>X7E3I4_9GAMM</name>
<dbReference type="eggNOG" id="ENOG502ZBYH">
    <property type="taxonomic scope" value="Bacteria"/>
</dbReference>
<dbReference type="PATRIC" id="fig|1122207.3.peg.1878"/>
<dbReference type="STRING" id="1122207.MUS1_13680"/>
<dbReference type="RefSeq" id="WP_036161615.1">
    <property type="nucleotide sequence ID" value="NZ_JAMB01000007.1"/>
</dbReference>
<evidence type="ECO:0000256" key="1">
    <source>
        <dbReference type="SAM" id="SignalP"/>
    </source>
</evidence>
<evidence type="ECO:0000313" key="2">
    <source>
        <dbReference type="EMBL" id="ETX10629.1"/>
    </source>
</evidence>
<organism evidence="2 3">
    <name type="scientific">Marinomonas ushuaiensis DSM 15871</name>
    <dbReference type="NCBI Taxonomy" id="1122207"/>
    <lineage>
        <taxon>Bacteria</taxon>
        <taxon>Pseudomonadati</taxon>
        <taxon>Pseudomonadota</taxon>
        <taxon>Gammaproteobacteria</taxon>
        <taxon>Oceanospirillales</taxon>
        <taxon>Oceanospirillaceae</taxon>
        <taxon>Marinomonas</taxon>
    </lineage>
</organism>
<reference evidence="2 3" key="1">
    <citation type="submission" date="2014-01" db="EMBL/GenBank/DDBJ databases">
        <title>Marinomonas ushuaiensis DSM 15871 Genome Sequencing.</title>
        <authorList>
            <person name="Lai Q."/>
            <person name="Shao Z.S."/>
        </authorList>
    </citation>
    <scope>NUCLEOTIDE SEQUENCE [LARGE SCALE GENOMIC DNA]</scope>
    <source>
        <strain evidence="2 3">DSM 15871</strain>
    </source>
</reference>
<accession>X7E3I4</accession>
<dbReference type="EMBL" id="JAMB01000007">
    <property type="protein sequence ID" value="ETX10629.1"/>
    <property type="molecule type" value="Genomic_DNA"/>
</dbReference>
<evidence type="ECO:0000313" key="3">
    <source>
        <dbReference type="Proteomes" id="UP000054058"/>
    </source>
</evidence>
<keyword evidence="3" id="KW-1185">Reference proteome</keyword>
<protein>
    <recommendedName>
        <fullName evidence="4">Conjugal transfer protein TraF</fullName>
    </recommendedName>
</protein>